<dbReference type="RefSeq" id="WP_289831858.1">
    <property type="nucleotide sequence ID" value="NZ_JAUEDK010000057.1"/>
</dbReference>
<evidence type="ECO:0008006" key="4">
    <source>
        <dbReference type="Google" id="ProtNLM"/>
    </source>
</evidence>
<dbReference type="EMBL" id="JAUEDK010000057">
    <property type="protein sequence ID" value="MDN0077212.1"/>
    <property type="molecule type" value="Genomic_DNA"/>
</dbReference>
<proteinExistence type="predicted"/>
<accession>A0ABT7XTV4</accession>
<evidence type="ECO:0000256" key="1">
    <source>
        <dbReference type="SAM" id="SignalP"/>
    </source>
</evidence>
<evidence type="ECO:0000313" key="2">
    <source>
        <dbReference type="EMBL" id="MDN0077212.1"/>
    </source>
</evidence>
<name>A0ABT7XTV4_9NEIS</name>
<keyword evidence="3" id="KW-1185">Reference proteome</keyword>
<organism evidence="2 3">
    <name type="scientific">Crenobacter oryzisoli</name>
    <dbReference type="NCBI Taxonomy" id="3056844"/>
    <lineage>
        <taxon>Bacteria</taxon>
        <taxon>Pseudomonadati</taxon>
        <taxon>Pseudomonadota</taxon>
        <taxon>Betaproteobacteria</taxon>
        <taxon>Neisseriales</taxon>
        <taxon>Neisseriaceae</taxon>
        <taxon>Crenobacter</taxon>
    </lineage>
</organism>
<dbReference type="InterPro" id="IPR036777">
    <property type="entry name" value="Channel_Tsx-like_sf"/>
</dbReference>
<gene>
    <name evidence="2" type="ORF">QU481_20430</name>
</gene>
<dbReference type="Gene3D" id="2.40.230.20">
    <property type="entry name" value="Nucleoside-specific channel-forming protein, Tsx-like"/>
    <property type="match status" value="1"/>
</dbReference>
<sequence length="283" mass="31014">MNRTFKPSFGCLIAGALLFAGTAQAATWSDTFVGYRYGTDFHEPNNPNDVAKNIFQLGHSSGYAYGSNFFNVDALLSDSKDPANNGGGGATEIYLTYRTQLHLSKVTGHDFSFGPIKDFALSGGVDLNTKDTAFAPRKKMFVVGPTIKFAVPNNGFADFSVWYRSEHNHNGIPSAKEHDVRFDDTYQLNLSWKAPFQAGPVPLKFQGFVDYIGTKGTDGFGDGTKQETLMRTSLMADVGQLVAGKKDVFYAGVGYEYWHNKFGNKPGLGTKTNAPTLNVEWHL</sequence>
<dbReference type="SUPFAM" id="SSF111364">
    <property type="entry name" value="Tsx-like channel"/>
    <property type="match status" value="1"/>
</dbReference>
<evidence type="ECO:0000313" key="3">
    <source>
        <dbReference type="Proteomes" id="UP001168540"/>
    </source>
</evidence>
<reference evidence="2" key="1">
    <citation type="submission" date="2023-06" db="EMBL/GenBank/DDBJ databases">
        <authorList>
            <person name="Zhang S."/>
        </authorList>
    </citation>
    <scope>NUCLEOTIDE SEQUENCE</scope>
    <source>
        <strain evidence="2">SG2303</strain>
    </source>
</reference>
<dbReference type="Proteomes" id="UP001168540">
    <property type="component" value="Unassembled WGS sequence"/>
</dbReference>
<feature type="signal peptide" evidence="1">
    <location>
        <begin position="1"/>
        <end position="25"/>
    </location>
</feature>
<feature type="chain" id="PRO_5045054859" description="Nucleoside-binding protein" evidence="1">
    <location>
        <begin position="26"/>
        <end position="283"/>
    </location>
</feature>
<keyword evidence="1" id="KW-0732">Signal</keyword>
<protein>
    <recommendedName>
        <fullName evidence="4">Nucleoside-binding protein</fullName>
    </recommendedName>
</protein>
<comment type="caution">
    <text evidence="2">The sequence shown here is derived from an EMBL/GenBank/DDBJ whole genome shotgun (WGS) entry which is preliminary data.</text>
</comment>